<protein>
    <submittedName>
        <fullName evidence="8">Diphthine synthase</fullName>
        <ecNumber evidence="8">2.1.1.98</ecNumber>
    </submittedName>
</protein>
<comment type="pathway">
    <text evidence="1">Protein modification; peptidyl-diphthamide biosynthesis.</text>
</comment>
<comment type="similarity">
    <text evidence="2">Belongs to the diphthine synthase family.</text>
</comment>
<feature type="binding site" evidence="6">
    <location>
        <position position="165"/>
    </location>
    <ligand>
        <name>S-adenosyl-L-methionine</name>
        <dbReference type="ChEBI" id="CHEBI:59789"/>
    </ligand>
</feature>
<dbReference type="GO" id="GO:0032259">
    <property type="term" value="P:methylation"/>
    <property type="evidence" value="ECO:0007669"/>
    <property type="project" value="UniProtKB-KW"/>
</dbReference>
<organism evidence="8 9">
    <name type="scientific">Candidatus Iainarchaeum sp</name>
    <dbReference type="NCBI Taxonomy" id="3101447"/>
    <lineage>
        <taxon>Archaea</taxon>
        <taxon>Candidatus Iainarchaeota</taxon>
        <taxon>Candidatus Iainarchaeia</taxon>
        <taxon>Candidatus Iainarchaeales</taxon>
        <taxon>Candidatus Iainarchaeaceae</taxon>
        <taxon>Candidatus Iainarchaeum</taxon>
    </lineage>
</organism>
<evidence type="ECO:0000313" key="9">
    <source>
        <dbReference type="Proteomes" id="UP000809243"/>
    </source>
</evidence>
<comment type="caution">
    <text evidence="8">The sequence shown here is derived from an EMBL/GenBank/DDBJ whole genome shotgun (WGS) entry which is preliminary data.</text>
</comment>
<dbReference type="InterPro" id="IPR004551">
    <property type="entry name" value="Dphthn_synthase"/>
</dbReference>
<dbReference type="EC" id="2.1.1.98" evidence="8"/>
<dbReference type="Gene3D" id="3.40.1010.10">
    <property type="entry name" value="Cobalt-precorrin-4 Transmethylase, Domain 1"/>
    <property type="match status" value="1"/>
</dbReference>
<dbReference type="InterPro" id="IPR014777">
    <property type="entry name" value="4pyrrole_Mease_sub1"/>
</dbReference>
<dbReference type="NCBIfam" id="TIGR00522">
    <property type="entry name" value="dph5"/>
    <property type="match status" value="1"/>
</dbReference>
<dbReference type="EMBL" id="JAFGDB010000049">
    <property type="protein sequence ID" value="MBN2067431.1"/>
    <property type="molecule type" value="Genomic_DNA"/>
</dbReference>
<feature type="binding site" evidence="6">
    <location>
        <position position="232"/>
    </location>
    <ligand>
        <name>S-adenosyl-L-methionine</name>
        <dbReference type="ChEBI" id="CHEBI:59789"/>
    </ligand>
</feature>
<keyword evidence="3 8" id="KW-0489">Methyltransferase</keyword>
<gene>
    <name evidence="8" type="primary">dph5</name>
    <name evidence="8" type="ORF">JW744_03115</name>
</gene>
<dbReference type="InterPro" id="IPR000878">
    <property type="entry name" value="4pyrrol_Mease"/>
</dbReference>
<dbReference type="GO" id="GO:0004164">
    <property type="term" value="F:diphthine synthase activity"/>
    <property type="evidence" value="ECO:0007669"/>
    <property type="project" value="UniProtKB-EC"/>
</dbReference>
<evidence type="ECO:0000256" key="4">
    <source>
        <dbReference type="ARBA" id="ARBA00022679"/>
    </source>
</evidence>
<feature type="domain" description="Tetrapyrrole methylase" evidence="7">
    <location>
        <begin position="1"/>
        <end position="144"/>
    </location>
</feature>
<keyword evidence="4 8" id="KW-0808">Transferase</keyword>
<feature type="binding site" evidence="6">
    <location>
        <position position="207"/>
    </location>
    <ligand>
        <name>S-adenosyl-L-methionine</name>
        <dbReference type="ChEBI" id="CHEBI:59789"/>
    </ligand>
</feature>
<dbReference type="AlphaFoldDB" id="A0A938YTV7"/>
<dbReference type="Gene3D" id="3.30.950.10">
    <property type="entry name" value="Methyltransferase, Cobalt-precorrin-4 Transmethylase, Domain 2"/>
    <property type="match status" value="1"/>
</dbReference>
<dbReference type="GO" id="GO:0017183">
    <property type="term" value="P:protein histidyl modification to diphthamide"/>
    <property type="evidence" value="ECO:0007669"/>
    <property type="project" value="InterPro"/>
</dbReference>
<dbReference type="Proteomes" id="UP000809243">
    <property type="component" value="Unassembled WGS sequence"/>
</dbReference>
<dbReference type="PIRSF" id="PIRSF036432">
    <property type="entry name" value="Diphthine_synth"/>
    <property type="match status" value="1"/>
</dbReference>
<dbReference type="InterPro" id="IPR035996">
    <property type="entry name" value="4pyrrol_Methylase_sf"/>
</dbReference>
<evidence type="ECO:0000259" key="7">
    <source>
        <dbReference type="Pfam" id="PF00590"/>
    </source>
</evidence>
<dbReference type="PANTHER" id="PTHR10882:SF0">
    <property type="entry name" value="DIPHTHINE METHYL ESTER SYNTHASE"/>
    <property type="match status" value="1"/>
</dbReference>
<evidence type="ECO:0000313" key="8">
    <source>
        <dbReference type="EMBL" id="MBN2067431.1"/>
    </source>
</evidence>
<dbReference type="PANTHER" id="PTHR10882">
    <property type="entry name" value="DIPHTHINE SYNTHASE"/>
    <property type="match status" value="1"/>
</dbReference>
<dbReference type="InterPro" id="IPR014776">
    <property type="entry name" value="4pyrrole_Mease_sub2"/>
</dbReference>
<dbReference type="CDD" id="cd11647">
    <property type="entry name" value="DHP5_DphB"/>
    <property type="match status" value="1"/>
</dbReference>
<dbReference type="SUPFAM" id="SSF53790">
    <property type="entry name" value="Tetrapyrrole methylase"/>
    <property type="match status" value="1"/>
</dbReference>
<evidence type="ECO:0000256" key="3">
    <source>
        <dbReference type="ARBA" id="ARBA00022603"/>
    </source>
</evidence>
<evidence type="ECO:0000256" key="2">
    <source>
        <dbReference type="ARBA" id="ARBA00006729"/>
    </source>
</evidence>
<reference evidence="8" key="1">
    <citation type="submission" date="2021-01" db="EMBL/GenBank/DDBJ databases">
        <title>Active Sulfur Cycling in an Early Earth Analoge.</title>
        <authorList>
            <person name="Hahn C.R."/>
            <person name="Youssef N.H."/>
            <person name="Elshahed M."/>
        </authorList>
    </citation>
    <scope>NUCLEOTIDE SEQUENCE</scope>
    <source>
        <strain evidence="8">Zod_Metabat.1151</strain>
    </source>
</reference>
<sequence>MFYLVGIGLKPEHLTLEAKKAIGMCSRVFLDTYTSAYCEGSLNDLRKELGKEVIELDRKGIEEGFSLLLKEAKKSNESIALLVFGNALSATTHVQLLLDAREQGIEAEVVAGISIYNFLGAVGLDQYRFGRTCTIVAPKENYEPESFYGIIERNFENKQHSLCLLDIEAEKGKMMTVSEALGILKKIEKKKGKGILERATLIGLFALGSKKQMVKVADLTALQRSSFALFPQSLVIAAPLTEMEKEALGALHG</sequence>
<name>A0A938YTV7_9ARCH</name>
<feature type="binding site" evidence="6">
    <location>
        <begin position="114"/>
        <end position="115"/>
    </location>
    <ligand>
        <name>S-adenosyl-L-methionine</name>
        <dbReference type="ChEBI" id="CHEBI:59789"/>
    </ligand>
</feature>
<proteinExistence type="inferred from homology"/>
<keyword evidence="5 6" id="KW-0949">S-adenosyl-L-methionine</keyword>
<feature type="binding site" evidence="6">
    <location>
        <position position="9"/>
    </location>
    <ligand>
        <name>S-adenosyl-L-methionine</name>
        <dbReference type="ChEBI" id="CHEBI:59789"/>
    </ligand>
</feature>
<evidence type="ECO:0000256" key="1">
    <source>
        <dbReference type="ARBA" id="ARBA00005156"/>
    </source>
</evidence>
<accession>A0A938YTV7</accession>
<evidence type="ECO:0000256" key="6">
    <source>
        <dbReference type="PIRSR" id="PIRSR036432-1"/>
    </source>
</evidence>
<evidence type="ECO:0000256" key="5">
    <source>
        <dbReference type="ARBA" id="ARBA00022691"/>
    </source>
</evidence>
<dbReference type="Pfam" id="PF00590">
    <property type="entry name" value="TP_methylase"/>
    <property type="match status" value="1"/>
</dbReference>